<evidence type="ECO:0000313" key="1">
    <source>
        <dbReference type="Ensembl" id="ENSCINP00000020122.3"/>
    </source>
</evidence>
<dbReference type="EMBL" id="EAAA01001116">
    <property type="status" value="NOT_ANNOTATED_CDS"/>
    <property type="molecule type" value="Genomic_DNA"/>
</dbReference>
<dbReference type="InterPro" id="IPR012347">
    <property type="entry name" value="Ferritin-like"/>
</dbReference>
<reference evidence="1" key="4">
    <citation type="submission" date="2025-09" db="UniProtKB">
        <authorList>
            <consortium name="Ensembl"/>
        </authorList>
    </citation>
    <scope>IDENTIFICATION</scope>
</reference>
<keyword evidence="2" id="KW-1185">Reference proteome</keyword>
<evidence type="ECO:0000313" key="2">
    <source>
        <dbReference type="Proteomes" id="UP000008144"/>
    </source>
</evidence>
<dbReference type="InParanoid" id="F6QM76"/>
<dbReference type="Gene3D" id="1.20.1260.10">
    <property type="match status" value="1"/>
</dbReference>
<dbReference type="HOGENOM" id="CLU_427510_0_0_1"/>
<organism evidence="1 2">
    <name type="scientific">Ciona intestinalis</name>
    <name type="common">Transparent sea squirt</name>
    <name type="synonym">Ascidia intestinalis</name>
    <dbReference type="NCBI Taxonomy" id="7719"/>
    <lineage>
        <taxon>Eukaryota</taxon>
        <taxon>Metazoa</taxon>
        <taxon>Chordata</taxon>
        <taxon>Tunicata</taxon>
        <taxon>Ascidiacea</taxon>
        <taxon>Phlebobranchia</taxon>
        <taxon>Cionidae</taxon>
        <taxon>Ciona</taxon>
    </lineage>
</organism>
<protein>
    <submittedName>
        <fullName evidence="1">Uncharacterized protein</fullName>
    </submittedName>
</protein>
<sequence>MFRINNWNPDGSGHVYFMNSTVKSICTGPSQCSTTDTIVGSVFKEITRGQLATIDPDWQVTVEVWGLTVQIPGVLKGRLRPGSVQQEGGRVMHANKKIKGYAIGGLGRFKTKVENITWESSHYKSMFNNAEELSMIYVIDLFNQFSFSCRMVGTLGLTSPDDPNEITAGRMLKSTIHAIPTPFFVNYKKKVITMDFSGSFHGKMNGHINSQGVDLAIKINCRYPLIYPPNVCPHGHHKVGSTTVYYITRNGDLSSKYFGTNMDWYFKYGGIVDVDISHLSLRWRNLIKFHELILLRAGRGFETIIAKEYMKGITIGVSNQLAMRLNNGQTKKYIAYASRFNKPMPGVEMKFTNVPMNATTDCNRPDTCKLPLSLPADVIHTSSNTSLTNYEGKMIFNISALKSPGNPRGCGLDGQLYILMLEMSCTIGGYKYTFKNGQFGGTLLHKMVHPSEFVLTLAPLVRIYNEVEVKECPTWQDIKGILTQYYNLYPVMSKNGIINLHNYMEVKQKSQLIRIAMFQTDFEDPKYMPASRDLSLSKQKLIWNWMQCGMKYGNETEDKDVCHPSVVGENMKKLKLYLQKAVNLELTTIPPYFTAWLSLQTEYARNLKVARQIKSIYT</sequence>
<dbReference type="AlphaFoldDB" id="F6QM76"/>
<dbReference type="Ensembl" id="ENSCINT00000020122.3">
    <property type="protein sequence ID" value="ENSCINP00000020122.3"/>
    <property type="gene ID" value="ENSCING00000010002.3"/>
</dbReference>
<name>F6QM76_CIOIN</name>
<dbReference type="OMA" id="WIAMHEP"/>
<dbReference type="Proteomes" id="UP000008144">
    <property type="component" value="Chromosome 13"/>
</dbReference>
<reference evidence="1" key="2">
    <citation type="journal article" date="2008" name="Genome Biol.">
        <title>Improved genome assembly and evidence-based global gene model set for the chordate Ciona intestinalis: new insight into intron and operon populations.</title>
        <authorList>
            <person name="Satou Y."/>
            <person name="Mineta K."/>
            <person name="Ogasawara M."/>
            <person name="Sasakura Y."/>
            <person name="Shoguchi E."/>
            <person name="Ueno K."/>
            <person name="Yamada L."/>
            <person name="Matsumoto J."/>
            <person name="Wasserscheid J."/>
            <person name="Dewar K."/>
            <person name="Wiley G.B."/>
            <person name="Macmil S.L."/>
            <person name="Roe B.A."/>
            <person name="Zeller R.W."/>
            <person name="Hastings K.E."/>
            <person name="Lemaire P."/>
            <person name="Lindquist E."/>
            <person name="Endo T."/>
            <person name="Hotta K."/>
            <person name="Inaba K."/>
        </authorList>
    </citation>
    <scope>NUCLEOTIDE SEQUENCE [LARGE SCALE GENOMIC DNA]</scope>
    <source>
        <strain evidence="1">wild type</strain>
    </source>
</reference>
<dbReference type="GeneTree" id="ENSGT00660000096288"/>
<accession>F6QM76</accession>
<reference evidence="2" key="1">
    <citation type="journal article" date="2002" name="Science">
        <title>The draft genome of Ciona intestinalis: insights into chordate and vertebrate origins.</title>
        <authorList>
            <person name="Dehal P."/>
            <person name="Satou Y."/>
            <person name="Campbell R.K."/>
            <person name="Chapman J."/>
            <person name="Degnan B."/>
            <person name="De Tomaso A."/>
            <person name="Davidson B."/>
            <person name="Di Gregorio A."/>
            <person name="Gelpke M."/>
            <person name="Goodstein D.M."/>
            <person name="Harafuji N."/>
            <person name="Hastings K.E."/>
            <person name="Ho I."/>
            <person name="Hotta K."/>
            <person name="Huang W."/>
            <person name="Kawashima T."/>
            <person name="Lemaire P."/>
            <person name="Martinez D."/>
            <person name="Meinertzhagen I.A."/>
            <person name="Necula S."/>
            <person name="Nonaka M."/>
            <person name="Putnam N."/>
            <person name="Rash S."/>
            <person name="Saiga H."/>
            <person name="Satake M."/>
            <person name="Terry A."/>
            <person name="Yamada L."/>
            <person name="Wang H.G."/>
            <person name="Awazu S."/>
            <person name="Azumi K."/>
            <person name="Boore J."/>
            <person name="Branno M."/>
            <person name="Chin-Bow S."/>
            <person name="DeSantis R."/>
            <person name="Doyle S."/>
            <person name="Francino P."/>
            <person name="Keys D.N."/>
            <person name="Haga S."/>
            <person name="Hayashi H."/>
            <person name="Hino K."/>
            <person name="Imai K.S."/>
            <person name="Inaba K."/>
            <person name="Kano S."/>
            <person name="Kobayashi K."/>
            <person name="Kobayashi M."/>
            <person name="Lee B.I."/>
            <person name="Makabe K.W."/>
            <person name="Manohar C."/>
            <person name="Matassi G."/>
            <person name="Medina M."/>
            <person name="Mochizuki Y."/>
            <person name="Mount S."/>
            <person name="Morishita T."/>
            <person name="Miura S."/>
            <person name="Nakayama A."/>
            <person name="Nishizaka S."/>
            <person name="Nomoto H."/>
            <person name="Ohta F."/>
            <person name="Oishi K."/>
            <person name="Rigoutsos I."/>
            <person name="Sano M."/>
            <person name="Sasaki A."/>
            <person name="Sasakura Y."/>
            <person name="Shoguchi E."/>
            <person name="Shin-i T."/>
            <person name="Spagnuolo A."/>
            <person name="Stainier D."/>
            <person name="Suzuki M.M."/>
            <person name="Tassy O."/>
            <person name="Takatori N."/>
            <person name="Tokuoka M."/>
            <person name="Yagi K."/>
            <person name="Yoshizaki F."/>
            <person name="Wada S."/>
            <person name="Zhang C."/>
            <person name="Hyatt P.D."/>
            <person name="Larimer F."/>
            <person name="Detter C."/>
            <person name="Doggett N."/>
            <person name="Glavina T."/>
            <person name="Hawkins T."/>
            <person name="Richardson P."/>
            <person name="Lucas S."/>
            <person name="Kohara Y."/>
            <person name="Levine M."/>
            <person name="Satoh N."/>
            <person name="Rokhsar D.S."/>
        </authorList>
    </citation>
    <scope>NUCLEOTIDE SEQUENCE [LARGE SCALE GENOMIC DNA]</scope>
</reference>
<proteinExistence type="predicted"/>
<dbReference type="PANTHER" id="PTHR34400">
    <property type="match status" value="1"/>
</dbReference>
<dbReference type="PANTHER" id="PTHR34400:SF4">
    <property type="entry name" value="MEMBRANE PROTEIN"/>
    <property type="match status" value="1"/>
</dbReference>
<reference evidence="1" key="3">
    <citation type="submission" date="2025-08" db="UniProtKB">
        <authorList>
            <consortium name="Ensembl"/>
        </authorList>
    </citation>
    <scope>IDENTIFICATION</scope>
</reference>